<name>A0A3B0QHE0_9CHLA</name>
<dbReference type="EMBL" id="LS992154">
    <property type="protein sequence ID" value="SYX09174.1"/>
    <property type="molecule type" value="Genomic_DNA"/>
</dbReference>
<keyword evidence="1" id="KW-0472">Membrane</keyword>
<protein>
    <recommendedName>
        <fullName evidence="4">Transmembrane protein</fullName>
    </recommendedName>
</protein>
<evidence type="ECO:0000313" key="2">
    <source>
        <dbReference type="EMBL" id="SYX09174.1"/>
    </source>
</evidence>
<evidence type="ECO:0000256" key="1">
    <source>
        <dbReference type="SAM" id="Phobius"/>
    </source>
</evidence>
<feature type="transmembrane region" description="Helical" evidence="1">
    <location>
        <begin position="31"/>
        <end position="53"/>
    </location>
</feature>
<dbReference type="AlphaFoldDB" id="A0A3B0QHE0"/>
<proteinExistence type="predicted"/>
<gene>
    <name evidence="2" type="ORF">C834K_0730</name>
</gene>
<feature type="transmembrane region" description="Helical" evidence="1">
    <location>
        <begin position="60"/>
        <end position="83"/>
    </location>
</feature>
<reference evidence="3" key="1">
    <citation type="submission" date="2017-11" db="EMBL/GenBank/DDBJ databases">
        <authorList>
            <person name="Seth-Smith MB H."/>
        </authorList>
    </citation>
    <scope>NUCLEOTIDE SEQUENCE [LARGE SCALE GENOMIC DNA]</scope>
</reference>
<keyword evidence="1" id="KW-0812">Transmembrane</keyword>
<keyword evidence="3" id="KW-1185">Reference proteome</keyword>
<evidence type="ECO:0008006" key="4">
    <source>
        <dbReference type="Google" id="ProtNLM"/>
    </source>
</evidence>
<sequence>MVMTAALTTHVCVQNQQQINLWKEFPLVERIGVVFSVVFVVFGVICSIVGMALGSITTGVIGFCLYIMSILFLLRGVVVYNHFSSSYLVYGSLDTKYQQREFWENICEYPDHVLCS</sequence>
<keyword evidence="1" id="KW-1133">Transmembrane helix</keyword>
<accession>A0A3B0QHE0</accession>
<evidence type="ECO:0000313" key="3">
    <source>
        <dbReference type="Proteomes" id="UP000258476"/>
    </source>
</evidence>
<organism evidence="2 3">
    <name type="scientific">Chlamydia poikilotherma</name>
    <dbReference type="NCBI Taxonomy" id="1967783"/>
    <lineage>
        <taxon>Bacteria</taxon>
        <taxon>Pseudomonadati</taxon>
        <taxon>Chlamydiota</taxon>
        <taxon>Chlamydiia</taxon>
        <taxon>Chlamydiales</taxon>
        <taxon>Chlamydiaceae</taxon>
        <taxon>Chlamydia/Chlamydophila group</taxon>
        <taxon>Chlamydia</taxon>
    </lineage>
</organism>
<dbReference type="Proteomes" id="UP000258476">
    <property type="component" value="Chromosome"/>
</dbReference>
<dbReference type="KEGG" id="chla:C834K_0730"/>